<dbReference type="EMBL" id="JAYLAA010000049">
    <property type="protein sequence ID" value="MEC3877052.1"/>
    <property type="molecule type" value="Genomic_DNA"/>
</dbReference>
<dbReference type="Proteomes" id="UP001348397">
    <property type="component" value="Unassembled WGS sequence"/>
</dbReference>
<protein>
    <submittedName>
        <fullName evidence="1">Uncharacterized protein</fullName>
    </submittedName>
</protein>
<evidence type="ECO:0000313" key="2">
    <source>
        <dbReference type="Proteomes" id="UP001348397"/>
    </source>
</evidence>
<dbReference type="RefSeq" id="WP_326321765.1">
    <property type="nucleotide sequence ID" value="NZ_JAYLAA010000049.1"/>
</dbReference>
<proteinExistence type="predicted"/>
<keyword evidence="2" id="KW-1185">Reference proteome</keyword>
<accession>A0ABU6HVG6</accession>
<comment type="caution">
    <text evidence="1">The sequence shown here is derived from an EMBL/GenBank/DDBJ whole genome shotgun (WGS) entry which is preliminary data.</text>
</comment>
<organism evidence="1 2">
    <name type="scientific">Chryseobacterium salviniae</name>
    <dbReference type="NCBI Taxonomy" id="3101750"/>
    <lineage>
        <taxon>Bacteria</taxon>
        <taxon>Pseudomonadati</taxon>
        <taxon>Bacteroidota</taxon>
        <taxon>Flavobacteriia</taxon>
        <taxon>Flavobacteriales</taxon>
        <taxon>Weeksellaceae</taxon>
        <taxon>Chryseobacterium group</taxon>
        <taxon>Chryseobacterium</taxon>
    </lineage>
</organism>
<reference evidence="1 2" key="1">
    <citation type="submission" date="2024-01" db="EMBL/GenBank/DDBJ databases">
        <title>Chryseobacterium sp. T9W2-O.</title>
        <authorList>
            <person name="Maltman C."/>
        </authorList>
    </citation>
    <scope>NUCLEOTIDE SEQUENCE [LARGE SCALE GENOMIC DNA]</scope>
    <source>
        <strain evidence="1 2">T9W2-O</strain>
    </source>
</reference>
<gene>
    <name evidence="1" type="ORF">SOP96_15145</name>
</gene>
<sequence length="161" mass="18044">MNSINSSKFQLTSKRISLNESKHKVKLLPELEKAKRGFEAKNIAGKVVQYGDGISIDTEDVVYIEYGPYHTYTFKINRDNAPADAPVENLILSLEPDGTYKELVKTYNLTQNDWLELSLGNGIDLTGKTTTVEVAKGTYHQALAKGSGYGFYYEIQQVYHA</sequence>
<evidence type="ECO:0000313" key="1">
    <source>
        <dbReference type="EMBL" id="MEC3877052.1"/>
    </source>
</evidence>
<name>A0ABU6HVG6_9FLAO</name>